<dbReference type="Pfam" id="PF02113">
    <property type="entry name" value="Peptidase_S13"/>
    <property type="match status" value="1"/>
</dbReference>
<proteinExistence type="inferred from homology"/>
<dbReference type="EMBL" id="JAAZSR010000471">
    <property type="protein sequence ID" value="NKX52280.1"/>
    <property type="molecule type" value="Genomic_DNA"/>
</dbReference>
<evidence type="ECO:0000313" key="5">
    <source>
        <dbReference type="Proteomes" id="UP000523795"/>
    </source>
</evidence>
<comment type="caution">
    <text evidence="4">The sequence shown here is derived from an EMBL/GenBank/DDBJ whole genome shotgun (WGS) entry which is preliminary data.</text>
</comment>
<dbReference type="GO" id="GO:0004180">
    <property type="term" value="F:carboxypeptidase activity"/>
    <property type="evidence" value="ECO:0007669"/>
    <property type="project" value="UniProtKB-KW"/>
</dbReference>
<dbReference type="Gene3D" id="3.40.710.10">
    <property type="entry name" value="DD-peptidase/beta-lactamase superfamily"/>
    <property type="match status" value="1"/>
</dbReference>
<protein>
    <submittedName>
        <fullName evidence="4">D-alanyl-D-alanine carboxypeptidase</fullName>
    </submittedName>
</protein>
<dbReference type="PANTHER" id="PTHR30023">
    <property type="entry name" value="D-ALANYL-D-ALANINE CARBOXYPEPTIDASE"/>
    <property type="match status" value="1"/>
</dbReference>
<dbReference type="PANTHER" id="PTHR30023:SF0">
    <property type="entry name" value="PENICILLIN-SENSITIVE CARBOXYPEPTIDASE A"/>
    <property type="match status" value="1"/>
</dbReference>
<keyword evidence="4" id="KW-0121">Carboxypeptidase</keyword>
<accession>A0ABX1JVS6</accession>
<name>A0ABX1JVS6_9MICC</name>
<feature type="region of interest" description="Disordered" evidence="3">
    <location>
        <begin position="1"/>
        <end position="27"/>
    </location>
</feature>
<feature type="non-terminal residue" evidence="4">
    <location>
        <position position="1"/>
    </location>
</feature>
<dbReference type="SUPFAM" id="SSF56601">
    <property type="entry name" value="beta-lactamase/transpeptidase-like"/>
    <property type="match status" value="1"/>
</dbReference>
<evidence type="ECO:0000313" key="4">
    <source>
        <dbReference type="EMBL" id="NKX52280.1"/>
    </source>
</evidence>
<organism evidence="4 5">
    <name type="scientific">Arthrobacter deserti</name>
    <dbReference type="NCBI Taxonomy" id="1742687"/>
    <lineage>
        <taxon>Bacteria</taxon>
        <taxon>Bacillati</taxon>
        <taxon>Actinomycetota</taxon>
        <taxon>Actinomycetes</taxon>
        <taxon>Micrococcales</taxon>
        <taxon>Micrococcaceae</taxon>
        <taxon>Arthrobacter</taxon>
    </lineage>
</organism>
<comment type="similarity">
    <text evidence="1">Belongs to the peptidase S13 family.</text>
</comment>
<keyword evidence="2" id="KW-0378">Hydrolase</keyword>
<evidence type="ECO:0000256" key="2">
    <source>
        <dbReference type="ARBA" id="ARBA00022801"/>
    </source>
</evidence>
<keyword evidence="4" id="KW-0645">Protease</keyword>
<reference evidence="4 5" key="1">
    <citation type="submission" date="2020-04" db="EMBL/GenBank/DDBJ databases">
        <authorList>
            <person name="Liu S."/>
        </authorList>
    </citation>
    <scope>NUCLEOTIDE SEQUENCE [LARGE SCALE GENOMIC DNA]</scope>
    <source>
        <strain evidence="4 5">CGMCC 1.15091</strain>
    </source>
</reference>
<feature type="non-terminal residue" evidence="4">
    <location>
        <position position="176"/>
    </location>
</feature>
<sequence>PPAQQVPARLSAPGPVSTLTDSAPMPDPKTLSVVLDKALAYDGAGSFTGTVAGAATGQVLYNRAGQEPRVPASNMKLLTAAAALSVLGPEERFATSVLRGSRPGTLVLQGGGDCLLTAGESGTGSARTGGLAHAGLATLAGAAEKKLEAEDFGGTVTILVDDTAYAGPVISPGWDP</sequence>
<dbReference type="Proteomes" id="UP000523795">
    <property type="component" value="Unassembled WGS sequence"/>
</dbReference>
<keyword evidence="5" id="KW-1185">Reference proteome</keyword>
<gene>
    <name evidence="4" type="ORF">HER39_17230</name>
</gene>
<evidence type="ECO:0000256" key="1">
    <source>
        <dbReference type="ARBA" id="ARBA00006096"/>
    </source>
</evidence>
<evidence type="ECO:0000256" key="3">
    <source>
        <dbReference type="SAM" id="MobiDB-lite"/>
    </source>
</evidence>
<dbReference type="InterPro" id="IPR012338">
    <property type="entry name" value="Beta-lactam/transpept-like"/>
</dbReference>
<dbReference type="InterPro" id="IPR000667">
    <property type="entry name" value="Peptidase_S13"/>
</dbReference>